<reference evidence="3" key="1">
    <citation type="submission" date="2017-02" db="UniProtKB">
        <authorList>
            <consortium name="WormBaseParasite"/>
        </authorList>
    </citation>
    <scope>IDENTIFICATION</scope>
</reference>
<keyword evidence="2" id="KW-1185">Reference proteome</keyword>
<sequence length="69" mass="7439">MKLEYTLNDNKNGLVVTDGKDLEGELVIPSEDCLGGKIYPVIAIGEEAFWACSALTSIVIPDSVIPLMQ</sequence>
<dbReference type="InterPro" id="IPR032675">
    <property type="entry name" value="LRR_dom_sf"/>
</dbReference>
<dbReference type="WBParaSite" id="HPLM_0000052101-mRNA-1">
    <property type="protein sequence ID" value="HPLM_0000052101-mRNA-1"/>
    <property type="gene ID" value="HPLM_0000052101"/>
</dbReference>
<organism evidence="3">
    <name type="scientific">Haemonchus placei</name>
    <name type="common">Barber's pole worm</name>
    <dbReference type="NCBI Taxonomy" id="6290"/>
    <lineage>
        <taxon>Eukaryota</taxon>
        <taxon>Metazoa</taxon>
        <taxon>Ecdysozoa</taxon>
        <taxon>Nematoda</taxon>
        <taxon>Chromadorea</taxon>
        <taxon>Rhabditida</taxon>
        <taxon>Rhabditina</taxon>
        <taxon>Rhabditomorpha</taxon>
        <taxon>Strongyloidea</taxon>
        <taxon>Trichostrongylidae</taxon>
        <taxon>Haemonchus</taxon>
    </lineage>
</organism>
<gene>
    <name evidence="1" type="ORF">HPLM_LOCUS522</name>
</gene>
<dbReference type="Proteomes" id="UP000268014">
    <property type="component" value="Unassembled WGS sequence"/>
</dbReference>
<proteinExistence type="predicted"/>
<protein>
    <submittedName>
        <fullName evidence="3">Leucine-rich repeat domain-containing protein</fullName>
    </submittedName>
</protein>
<evidence type="ECO:0000313" key="1">
    <source>
        <dbReference type="EMBL" id="VDO05634.1"/>
    </source>
</evidence>
<dbReference type="Gene3D" id="3.80.10.10">
    <property type="entry name" value="Ribonuclease Inhibitor"/>
    <property type="match status" value="1"/>
</dbReference>
<dbReference type="AlphaFoldDB" id="A0A0N4VTA4"/>
<accession>A0A0N4VTA4</accession>
<reference evidence="1 2" key="2">
    <citation type="submission" date="2018-11" db="EMBL/GenBank/DDBJ databases">
        <authorList>
            <consortium name="Pathogen Informatics"/>
        </authorList>
    </citation>
    <scope>NUCLEOTIDE SEQUENCE [LARGE SCALE GENOMIC DNA]</scope>
    <source>
        <strain evidence="1 2">MHpl1</strain>
    </source>
</reference>
<name>A0A0N4VTA4_HAEPC</name>
<dbReference type="EMBL" id="UZAF01000380">
    <property type="protein sequence ID" value="VDO05634.1"/>
    <property type="molecule type" value="Genomic_DNA"/>
</dbReference>
<evidence type="ECO:0000313" key="3">
    <source>
        <dbReference type="WBParaSite" id="HPLM_0000052101-mRNA-1"/>
    </source>
</evidence>
<evidence type="ECO:0000313" key="2">
    <source>
        <dbReference type="Proteomes" id="UP000268014"/>
    </source>
</evidence>